<reference evidence="6 7" key="1">
    <citation type="journal article" date="2023" name="Hortic Res">
        <title>The complete reference genome for grapevine (Vitis vinifera L.) genetics and breeding.</title>
        <authorList>
            <person name="Shi X."/>
            <person name="Cao S."/>
            <person name="Wang X."/>
            <person name="Huang S."/>
            <person name="Wang Y."/>
            <person name="Liu Z."/>
            <person name="Liu W."/>
            <person name="Leng X."/>
            <person name="Peng Y."/>
            <person name="Wang N."/>
            <person name="Wang Y."/>
            <person name="Ma Z."/>
            <person name="Xu X."/>
            <person name="Zhang F."/>
            <person name="Xue H."/>
            <person name="Zhong H."/>
            <person name="Wang Y."/>
            <person name="Zhang K."/>
            <person name="Velt A."/>
            <person name="Avia K."/>
            <person name="Holtgrawe D."/>
            <person name="Grimplet J."/>
            <person name="Matus J.T."/>
            <person name="Ware D."/>
            <person name="Wu X."/>
            <person name="Wang H."/>
            <person name="Liu C."/>
            <person name="Fang Y."/>
            <person name="Rustenholz C."/>
            <person name="Cheng Z."/>
            <person name="Xiao H."/>
            <person name="Zhou Y."/>
        </authorList>
    </citation>
    <scope>NUCLEOTIDE SEQUENCE [LARGE SCALE GENOMIC DNA]</scope>
    <source>
        <strain evidence="7">cv. Pinot noir / PN40024</strain>
        <tissue evidence="6">Leaf</tissue>
    </source>
</reference>
<feature type="region of interest" description="Disordered" evidence="5">
    <location>
        <begin position="361"/>
        <end position="408"/>
    </location>
</feature>
<feature type="compositionally biased region" description="Polar residues" evidence="5">
    <location>
        <begin position="384"/>
        <end position="408"/>
    </location>
</feature>
<feature type="region of interest" description="Disordered" evidence="5">
    <location>
        <begin position="624"/>
        <end position="643"/>
    </location>
</feature>
<proteinExistence type="predicted"/>
<gene>
    <name evidence="6" type="ORF">VitviT2T_003698</name>
</gene>
<accession>A0ABY9BM89</accession>
<protein>
    <recommendedName>
        <fullName evidence="8">Enhancer of mRNA-decapping protein 4</fullName>
    </recommendedName>
</protein>
<comment type="subcellular location">
    <subcellularLocation>
        <location evidence="1">Cytoplasm</location>
    </subcellularLocation>
</comment>
<name>A0ABY9BM89_VITVI</name>
<evidence type="ECO:0008006" key="8">
    <source>
        <dbReference type="Google" id="ProtNLM"/>
    </source>
</evidence>
<keyword evidence="7" id="KW-1185">Reference proteome</keyword>
<evidence type="ECO:0000256" key="1">
    <source>
        <dbReference type="ARBA" id="ARBA00004496"/>
    </source>
</evidence>
<evidence type="ECO:0000313" key="7">
    <source>
        <dbReference type="Proteomes" id="UP001227230"/>
    </source>
</evidence>
<feature type="compositionally biased region" description="Polar residues" evidence="5">
    <location>
        <begin position="362"/>
        <end position="373"/>
    </location>
</feature>
<evidence type="ECO:0000256" key="3">
    <source>
        <dbReference type="ARBA" id="ARBA00022574"/>
    </source>
</evidence>
<evidence type="ECO:0000256" key="5">
    <source>
        <dbReference type="SAM" id="MobiDB-lite"/>
    </source>
</evidence>
<evidence type="ECO:0000256" key="4">
    <source>
        <dbReference type="ARBA" id="ARBA00022737"/>
    </source>
</evidence>
<keyword evidence="3" id="KW-0853">WD repeat</keyword>
<feature type="compositionally biased region" description="Polar residues" evidence="5">
    <location>
        <begin position="629"/>
        <end position="643"/>
    </location>
</feature>
<sequence>MKNAMMATWSESKESSEDKNEKEVTNMFFMAIDELNEVYCFQTQAIQQFALNLSQCLPLLSENVWVEKSDSGVSHCVTNAEGFGILEPLGTKLTKMPLTSSPLKSTMLISSSESEPGVRYLVSSASIEFATLSPESKPGALPLVNNDNDIVSIPSPPLPLSPRLSGKLSGFRSPTNNFEPGLTLGDRGDGNQVVIDYSIDRQMDTICTTLSDLPSLDDDSRTDENKVAQYDSSTILNPTVMFKHPTHLITPSEIFIAISSAEATHNIESKISTQNDEFGLQRESQNLALENKEKSFCSQASDLGIKMAKECSALSFETYVVEESRQVDGARMEALAQPSNAGVKEVIDAIKDVSGKVVDSAMPTTVPQSSAPTTKEKKYKGKNSEVSPSPTAFNTTDSSNEPGANLSSPSVEAVVPHILAMQDTLNQLLSMQKEMQKQISVLVVVLVTKEENAKHEKLVRDRTQQITSLITNSLNKDLPAILEKIVKKEIVAIVPTVARTITPIVEKTISSAIIETFQRGVGDKALNQVEKSINSKLEATVARKIQVQFQTSGKQALQDALKSNLEASVVPAFEMSCKAMFDQVDSTFQKEWLSMTAIQQQFESTHSPLALALRDTTSATNAVEDGEVSTRSGLIPTNTTSYS</sequence>
<keyword evidence="4" id="KW-0677">Repeat</keyword>
<dbReference type="PANTHER" id="PTHR15598">
    <property type="entry name" value="ENHANCER OF MRNA-DECAPPING PROTEIN 4"/>
    <property type="match status" value="1"/>
</dbReference>
<keyword evidence="2" id="KW-0963">Cytoplasm</keyword>
<evidence type="ECO:0000256" key="2">
    <source>
        <dbReference type="ARBA" id="ARBA00022490"/>
    </source>
</evidence>
<dbReference type="InterPro" id="IPR045152">
    <property type="entry name" value="EDC4-like"/>
</dbReference>
<dbReference type="Proteomes" id="UP001227230">
    <property type="component" value="Chromosome 3"/>
</dbReference>
<dbReference type="EMBL" id="CP126650">
    <property type="protein sequence ID" value="WJZ84073.1"/>
    <property type="molecule type" value="Genomic_DNA"/>
</dbReference>
<organism evidence="6 7">
    <name type="scientific">Vitis vinifera</name>
    <name type="common">Grape</name>
    <dbReference type="NCBI Taxonomy" id="29760"/>
    <lineage>
        <taxon>Eukaryota</taxon>
        <taxon>Viridiplantae</taxon>
        <taxon>Streptophyta</taxon>
        <taxon>Embryophyta</taxon>
        <taxon>Tracheophyta</taxon>
        <taxon>Spermatophyta</taxon>
        <taxon>Magnoliopsida</taxon>
        <taxon>eudicotyledons</taxon>
        <taxon>Gunneridae</taxon>
        <taxon>Pentapetalae</taxon>
        <taxon>rosids</taxon>
        <taxon>Vitales</taxon>
        <taxon>Vitaceae</taxon>
        <taxon>Viteae</taxon>
        <taxon>Vitis</taxon>
    </lineage>
</organism>
<dbReference type="PANTHER" id="PTHR15598:SF5">
    <property type="entry name" value="ENHANCER OF MRNA-DECAPPING PROTEIN 4"/>
    <property type="match status" value="1"/>
</dbReference>
<evidence type="ECO:0000313" key="6">
    <source>
        <dbReference type="EMBL" id="WJZ84073.1"/>
    </source>
</evidence>